<dbReference type="AlphaFoldDB" id="A0AAD2CSQ0"/>
<dbReference type="InterPro" id="IPR032675">
    <property type="entry name" value="LRR_dom_sf"/>
</dbReference>
<accession>A0AAD2CSQ0</accession>
<dbReference type="Gene3D" id="3.80.10.10">
    <property type="entry name" value="Ribonuclease Inhibitor"/>
    <property type="match status" value="2"/>
</dbReference>
<protein>
    <submittedName>
        <fullName evidence="2">Uncharacterized protein</fullName>
    </submittedName>
</protein>
<keyword evidence="1" id="KW-0175">Coiled coil</keyword>
<dbReference type="SMART" id="SM00368">
    <property type="entry name" value="LRR_RI"/>
    <property type="match status" value="4"/>
</dbReference>
<reference evidence="2" key="1">
    <citation type="submission" date="2023-08" db="EMBL/GenBank/DDBJ databases">
        <authorList>
            <person name="Audoor S."/>
            <person name="Bilcke G."/>
        </authorList>
    </citation>
    <scope>NUCLEOTIDE SEQUENCE</scope>
</reference>
<comment type="caution">
    <text evidence="2">The sequence shown here is derived from an EMBL/GenBank/DDBJ whole genome shotgun (WGS) entry which is preliminary data.</text>
</comment>
<dbReference type="PANTHER" id="PTHR24114:SF2">
    <property type="entry name" value="F-BOX DOMAIN-CONTAINING PROTEIN-RELATED"/>
    <property type="match status" value="1"/>
</dbReference>
<name>A0AAD2CSQ0_9STRA</name>
<dbReference type="InterPro" id="IPR052394">
    <property type="entry name" value="LRR-containing"/>
</dbReference>
<dbReference type="Pfam" id="PF13516">
    <property type="entry name" value="LRR_6"/>
    <property type="match status" value="1"/>
</dbReference>
<gene>
    <name evidence="2" type="ORF">CYCCA115_LOCUS8909</name>
</gene>
<evidence type="ECO:0000313" key="2">
    <source>
        <dbReference type="EMBL" id="CAJ1944481.1"/>
    </source>
</evidence>
<dbReference type="SUPFAM" id="SSF52047">
    <property type="entry name" value="RNI-like"/>
    <property type="match status" value="1"/>
</dbReference>
<sequence>MAAVVARPGIPKWLSDHCDRLQDEESQIQNLNLNIRRLNVDMIHALCDALMKNNDIETINLTSALFQDQERGLVPLMKVLRKHPSLRAIHLSYNRLRHVHAIEKPLRSNDTQLRELYLDYNRLNCDTAMSLANVLKHNTKLTVLQLNSNRIGDVGGEAIALAMKDNTTLKFLGMRSNQLGKRTANAMFSSLRTNMSLTTLQIDKNPDLKESVPLLTHIVQSNRAGRYLLGQKDAVPHSLWTLIFQQLECDMLFFFLSEHPELVMR</sequence>
<dbReference type="InterPro" id="IPR001611">
    <property type="entry name" value="Leu-rich_rpt"/>
</dbReference>
<dbReference type="Proteomes" id="UP001295423">
    <property type="component" value="Unassembled WGS sequence"/>
</dbReference>
<evidence type="ECO:0000313" key="3">
    <source>
        <dbReference type="Proteomes" id="UP001295423"/>
    </source>
</evidence>
<evidence type="ECO:0000256" key="1">
    <source>
        <dbReference type="SAM" id="Coils"/>
    </source>
</evidence>
<feature type="coiled-coil region" evidence="1">
    <location>
        <begin position="14"/>
        <end position="41"/>
    </location>
</feature>
<organism evidence="2 3">
    <name type="scientific">Cylindrotheca closterium</name>
    <dbReference type="NCBI Taxonomy" id="2856"/>
    <lineage>
        <taxon>Eukaryota</taxon>
        <taxon>Sar</taxon>
        <taxon>Stramenopiles</taxon>
        <taxon>Ochrophyta</taxon>
        <taxon>Bacillariophyta</taxon>
        <taxon>Bacillariophyceae</taxon>
        <taxon>Bacillariophycidae</taxon>
        <taxon>Bacillariales</taxon>
        <taxon>Bacillariaceae</taxon>
        <taxon>Cylindrotheca</taxon>
    </lineage>
</organism>
<dbReference type="EMBL" id="CAKOGP040001224">
    <property type="protein sequence ID" value="CAJ1944481.1"/>
    <property type="molecule type" value="Genomic_DNA"/>
</dbReference>
<keyword evidence="3" id="KW-1185">Reference proteome</keyword>
<proteinExistence type="predicted"/>
<dbReference type="PANTHER" id="PTHR24114">
    <property type="entry name" value="LEUCINE RICH REPEAT FAMILY PROTEIN"/>
    <property type="match status" value="1"/>
</dbReference>